<evidence type="ECO:0000259" key="3">
    <source>
        <dbReference type="PROSITE" id="PS50212"/>
    </source>
</evidence>
<evidence type="ECO:0000256" key="1">
    <source>
        <dbReference type="PROSITE-ProRule" id="PRU00135"/>
    </source>
</evidence>
<sequence>MFSCFQGSRGSGHKKAKSGFLVRFWRRLIRPLTHFRHASHSEPKVCSQNEQEPDCMPRRPRFNYNSPEYVVQMIHYIPAAVQHNDHVCIRIFLAMYPSYASTWKVLDLLMTTYAFFLPDRIKDQETKRAIFRFLFHWFKKFPKDFYESPDLAVVRQFIDYVRHNVPSADEDTQARELLSVLEEQEAIGLNPEEDFATAPEPSEQDASGRQETLAPRPASETEPQGDKQPREDPELVKGAVLDPSEPKATIELPPSLHQAVPTSDGTLSPVDVTADEATGVAADEAADVAADVSPARQLFVSYTVQLGTPDFVIPLPEVDI</sequence>
<dbReference type="PROSITE" id="PS50212">
    <property type="entry name" value="RASGEF_NTER"/>
    <property type="match status" value="1"/>
</dbReference>
<dbReference type="SMART" id="SM00229">
    <property type="entry name" value="RasGEFN"/>
    <property type="match status" value="1"/>
</dbReference>
<dbReference type="InterPro" id="IPR023578">
    <property type="entry name" value="Ras_GEF_dom_sf"/>
</dbReference>
<dbReference type="SUPFAM" id="SSF48366">
    <property type="entry name" value="Ras GEF"/>
    <property type="match status" value="1"/>
</dbReference>
<dbReference type="BioGRID-ORCS" id="623198">
    <property type="hits" value="7 hits in 62 CRISPR screens"/>
</dbReference>
<dbReference type="OrthoDB" id="9634817at2759"/>
<name>J3QNG1_MOUSE</name>
<dbReference type="MGI" id="MGI:3779591">
    <property type="gene designation" value="Gm6408"/>
</dbReference>
<evidence type="ECO:0000313" key="6">
    <source>
        <dbReference type="Proteomes" id="UP000000589"/>
    </source>
</evidence>
<dbReference type="KEGG" id="mmu:623198"/>
<evidence type="ECO:0000313" key="4">
    <source>
        <dbReference type="Ensembl" id="ENSMUSP00000136735.2"/>
    </source>
</evidence>
<evidence type="ECO:0000313" key="5">
    <source>
        <dbReference type="MGI" id="MGI:3779591"/>
    </source>
</evidence>
<dbReference type="InParanoid" id="J3QNG1"/>
<dbReference type="GeneID" id="623198"/>
<evidence type="ECO:0000256" key="2">
    <source>
        <dbReference type="SAM" id="MobiDB-lite"/>
    </source>
</evidence>
<dbReference type="FunCoup" id="J3QNG1">
    <property type="interactions" value="13"/>
</dbReference>
<feature type="domain" description="N-terminal Ras-GEF" evidence="3">
    <location>
        <begin position="58"/>
        <end position="182"/>
    </location>
</feature>
<keyword evidence="1" id="KW-0344">Guanine-nucleotide releasing factor</keyword>
<dbReference type="Pfam" id="PF00618">
    <property type="entry name" value="RasGEF_N"/>
    <property type="match status" value="1"/>
</dbReference>
<dbReference type="Gene3D" id="1.20.870.10">
    <property type="entry name" value="Son of sevenless (SoS) protein Chain: S domain 1"/>
    <property type="match status" value="1"/>
</dbReference>
<dbReference type="RefSeq" id="NP_001230033.1">
    <property type="nucleotide sequence ID" value="NM_001243104.1"/>
</dbReference>
<dbReference type="CDD" id="cd06224">
    <property type="entry name" value="REM"/>
    <property type="match status" value="1"/>
</dbReference>
<dbReference type="PaxDb" id="10090-ENSMUSP00000136735"/>
<reference evidence="4" key="3">
    <citation type="submission" date="2025-08" db="UniProtKB">
        <authorList>
            <consortium name="Ensembl"/>
        </authorList>
    </citation>
    <scope>IDENTIFICATION</scope>
    <source>
        <strain evidence="4">C57BL/6J</strain>
    </source>
</reference>
<dbReference type="PhylomeDB" id="J3QNG1"/>
<reference evidence="4 6" key="2">
    <citation type="journal article" date="2011" name="PLoS Biol.">
        <title>Modernizing reference genome assemblies.</title>
        <authorList>
            <person name="Church D.M."/>
            <person name="Schneider V.A."/>
            <person name="Graves T."/>
            <person name="Auger K."/>
            <person name="Cunningham F."/>
            <person name="Bouk N."/>
            <person name="Chen H.C."/>
            <person name="Agarwala R."/>
            <person name="McLaren W.M."/>
            <person name="Ritchie G.R."/>
            <person name="Albracht D."/>
            <person name="Kremitzki M."/>
            <person name="Rock S."/>
            <person name="Kotkiewicz H."/>
            <person name="Kremitzki C."/>
            <person name="Wollam A."/>
            <person name="Trani L."/>
            <person name="Fulton L."/>
            <person name="Fulton R."/>
            <person name="Matthews L."/>
            <person name="Whitehead S."/>
            <person name="Chow W."/>
            <person name="Torrance J."/>
            <person name="Dunn M."/>
            <person name="Harden G."/>
            <person name="Threadgold G."/>
            <person name="Wood J."/>
            <person name="Collins J."/>
            <person name="Heath P."/>
            <person name="Griffiths G."/>
            <person name="Pelan S."/>
            <person name="Grafham D."/>
            <person name="Eichler E.E."/>
            <person name="Weinstock G."/>
            <person name="Mardis E.R."/>
            <person name="Wilson R.K."/>
            <person name="Howe K."/>
            <person name="Flicek P."/>
            <person name="Hubbard T."/>
        </authorList>
    </citation>
    <scope>NUCLEOTIDE SEQUENCE [LARGE SCALE GENOMIC DNA]</scope>
    <source>
        <strain evidence="4 6">C57BL/6J</strain>
    </source>
</reference>
<reference evidence="4 6" key="1">
    <citation type="journal article" date="2009" name="PLoS Biol.">
        <title>Lineage-specific biology revealed by a finished genome assembly of the mouse.</title>
        <authorList>
            <consortium name="Mouse Genome Sequencing Consortium"/>
            <person name="Church D.M."/>
            <person name="Goodstadt L."/>
            <person name="Hillier L.W."/>
            <person name="Zody M.C."/>
            <person name="Goldstein S."/>
            <person name="She X."/>
            <person name="Bult C.J."/>
            <person name="Agarwala R."/>
            <person name="Cherry J.L."/>
            <person name="DiCuccio M."/>
            <person name="Hlavina W."/>
            <person name="Kapustin Y."/>
            <person name="Meric P."/>
            <person name="Maglott D."/>
            <person name="Birtle Z."/>
            <person name="Marques A.C."/>
            <person name="Graves T."/>
            <person name="Zhou S."/>
            <person name="Teague B."/>
            <person name="Potamousis K."/>
            <person name="Churas C."/>
            <person name="Place M."/>
            <person name="Herschleb J."/>
            <person name="Runnheim R."/>
            <person name="Forrest D."/>
            <person name="Amos-Landgraf J."/>
            <person name="Schwartz D.C."/>
            <person name="Cheng Z."/>
            <person name="Lindblad-Toh K."/>
            <person name="Eichler E.E."/>
            <person name="Ponting C.P."/>
        </authorList>
    </citation>
    <scope>NUCLEOTIDE SEQUENCE [LARGE SCALE GENOMIC DNA]</scope>
    <source>
        <strain evidence="4 6">C57BL/6J</strain>
    </source>
</reference>
<dbReference type="Ensembl" id="ENSMUST00000179032.3">
    <property type="protein sequence ID" value="ENSMUSP00000136735.2"/>
    <property type="gene ID" value="ENSMUSG00000096344.3"/>
</dbReference>
<dbReference type="HOGENOM" id="CLU_882671_0_0_1"/>
<protein>
    <submittedName>
        <fullName evidence="4">Predicted gene 6408</fullName>
    </submittedName>
</protein>
<dbReference type="AlphaFoldDB" id="J3QNG1"/>
<dbReference type="InterPro" id="IPR000651">
    <property type="entry name" value="Ras-like_Gua-exchang_fac_N"/>
</dbReference>
<dbReference type="VEuPathDB" id="HostDB:ENSMUSG00000096344"/>
<gene>
    <name evidence="4 5" type="primary">Gm6408</name>
</gene>
<dbReference type="Bgee" id="ENSMUSG00000096344">
    <property type="expression patterns" value="Expressed in mesodermal cell in embryo and 5 other cell types or tissues"/>
</dbReference>
<dbReference type="RNAct" id="J3QNG1">
    <property type="molecule type" value="protein"/>
</dbReference>
<organism evidence="4 6">
    <name type="scientific">Mus musculus</name>
    <name type="common">Mouse</name>
    <dbReference type="NCBI Taxonomy" id="10090"/>
    <lineage>
        <taxon>Eukaryota</taxon>
        <taxon>Metazoa</taxon>
        <taxon>Chordata</taxon>
        <taxon>Craniata</taxon>
        <taxon>Vertebrata</taxon>
        <taxon>Euteleostomi</taxon>
        <taxon>Mammalia</taxon>
        <taxon>Eutheria</taxon>
        <taxon>Euarchontoglires</taxon>
        <taxon>Glires</taxon>
        <taxon>Rodentia</taxon>
        <taxon>Myomorpha</taxon>
        <taxon>Muroidea</taxon>
        <taxon>Muridae</taxon>
        <taxon>Murinae</taxon>
        <taxon>Mus</taxon>
        <taxon>Mus</taxon>
    </lineage>
</organism>
<dbReference type="PANTHER" id="PTHR46793">
    <property type="entry name" value="1700018F24RIK PROTEIN-RELATED-RELATED"/>
    <property type="match status" value="1"/>
</dbReference>
<dbReference type="AGR" id="MGI:3779591"/>
<dbReference type="GO" id="GO:0005085">
    <property type="term" value="F:guanyl-nucleotide exchange factor activity"/>
    <property type="evidence" value="ECO:0007669"/>
    <property type="project" value="UniProtKB-KW"/>
</dbReference>
<dbReference type="eggNOG" id="KOG3629">
    <property type="taxonomic scope" value="Eukaryota"/>
</dbReference>
<feature type="region of interest" description="Disordered" evidence="2">
    <location>
        <begin position="188"/>
        <end position="232"/>
    </location>
</feature>
<dbReference type="Proteomes" id="UP000000589">
    <property type="component" value="Chromosome 5"/>
</dbReference>
<reference evidence="4" key="4">
    <citation type="submission" date="2025-09" db="UniProtKB">
        <authorList>
            <consortium name="Ensembl"/>
        </authorList>
    </citation>
    <scope>IDENTIFICATION</scope>
    <source>
        <strain evidence="4">C57BL/6J</strain>
    </source>
</reference>
<proteinExistence type="predicted"/>
<dbReference type="UCSC" id="uc029vqm.1">
    <property type="organism name" value="mouse"/>
</dbReference>
<accession>J3QNG1</accession>
<keyword evidence="6" id="KW-1185">Reference proteome</keyword>
<dbReference type="GeneTree" id="ENSGT00940000155423"/>
<dbReference type="PANTHER" id="PTHR46793:SF1">
    <property type="entry name" value="1700018F24RIK PROTEIN-RELATED"/>
    <property type="match status" value="1"/>
</dbReference>